<evidence type="ECO:0000313" key="2">
    <source>
        <dbReference type="EMBL" id="TQM00861.1"/>
    </source>
</evidence>
<dbReference type="Pfam" id="PF00583">
    <property type="entry name" value="Acetyltransf_1"/>
    <property type="match status" value="1"/>
</dbReference>
<dbReference type="CDD" id="cd04301">
    <property type="entry name" value="NAT_SF"/>
    <property type="match status" value="1"/>
</dbReference>
<dbReference type="PROSITE" id="PS51186">
    <property type="entry name" value="GNAT"/>
    <property type="match status" value="1"/>
</dbReference>
<dbReference type="Proteomes" id="UP000316096">
    <property type="component" value="Unassembled WGS sequence"/>
</dbReference>
<keyword evidence="3" id="KW-1185">Reference proteome</keyword>
<name>A0A543CUY0_9ACTN</name>
<keyword evidence="2" id="KW-0808">Transferase</keyword>
<dbReference type="SUPFAM" id="SSF55729">
    <property type="entry name" value="Acyl-CoA N-acyltransferases (Nat)"/>
    <property type="match status" value="1"/>
</dbReference>
<protein>
    <submittedName>
        <fullName evidence="2">Putative GNAT family acetyltransferase</fullName>
    </submittedName>
</protein>
<organism evidence="2 3">
    <name type="scientific">Actinoallomurus bryophytorum</name>
    <dbReference type="NCBI Taxonomy" id="1490222"/>
    <lineage>
        <taxon>Bacteria</taxon>
        <taxon>Bacillati</taxon>
        <taxon>Actinomycetota</taxon>
        <taxon>Actinomycetes</taxon>
        <taxon>Streptosporangiales</taxon>
        <taxon>Thermomonosporaceae</taxon>
        <taxon>Actinoallomurus</taxon>
    </lineage>
</organism>
<sequence>MQVSTVSDPEEFMANAGDLLYRHPVHNNVLLFHAVDPAGLPPGTGQPVFAWVTDPGGTVVGAAFAMVPYRMTLSEMPVQAARALADHFAEHESWLPGASGPDDTASAFAARWSEITGQPARREREQWLMRCDETTRQAPPPGRPRLATAADLDAVAEWFSATMRHSGLDKEKALRHTRHMAEGQLAGKRLIVWEGEDGKPLGAAGWAPPIGGVVRPSGVFVAPEARDGGYATALLGEVTARALEEGADTCVCTHYLAYASMLAVVEKVGYQRVMDLTEYRFG</sequence>
<dbReference type="Gene3D" id="3.40.630.30">
    <property type="match status" value="1"/>
</dbReference>
<proteinExistence type="predicted"/>
<dbReference type="AlphaFoldDB" id="A0A543CUY0"/>
<evidence type="ECO:0000259" key="1">
    <source>
        <dbReference type="PROSITE" id="PS51186"/>
    </source>
</evidence>
<gene>
    <name evidence="2" type="ORF">FB559_6584</name>
</gene>
<dbReference type="EMBL" id="VFOZ01000001">
    <property type="protein sequence ID" value="TQM00861.1"/>
    <property type="molecule type" value="Genomic_DNA"/>
</dbReference>
<dbReference type="OrthoDB" id="3174529at2"/>
<reference evidence="2 3" key="1">
    <citation type="submission" date="2019-06" db="EMBL/GenBank/DDBJ databases">
        <title>Sequencing the genomes of 1000 actinobacteria strains.</title>
        <authorList>
            <person name="Klenk H.-P."/>
        </authorList>
    </citation>
    <scope>NUCLEOTIDE SEQUENCE [LARGE SCALE GENOMIC DNA]</scope>
    <source>
        <strain evidence="2 3">DSM 102200</strain>
    </source>
</reference>
<comment type="caution">
    <text evidence="2">The sequence shown here is derived from an EMBL/GenBank/DDBJ whole genome shotgun (WGS) entry which is preliminary data.</text>
</comment>
<feature type="domain" description="N-acetyltransferase" evidence="1">
    <location>
        <begin position="142"/>
        <end position="282"/>
    </location>
</feature>
<dbReference type="InterPro" id="IPR000182">
    <property type="entry name" value="GNAT_dom"/>
</dbReference>
<dbReference type="GO" id="GO:0016747">
    <property type="term" value="F:acyltransferase activity, transferring groups other than amino-acyl groups"/>
    <property type="evidence" value="ECO:0007669"/>
    <property type="project" value="InterPro"/>
</dbReference>
<evidence type="ECO:0000313" key="3">
    <source>
        <dbReference type="Proteomes" id="UP000316096"/>
    </source>
</evidence>
<dbReference type="InterPro" id="IPR016181">
    <property type="entry name" value="Acyl_CoA_acyltransferase"/>
</dbReference>
<accession>A0A543CUY0</accession>